<evidence type="ECO:0000313" key="9">
    <source>
        <dbReference type="Proteomes" id="UP000559987"/>
    </source>
</evidence>
<keyword evidence="6" id="KW-0547">Nucleotide-binding</keyword>
<dbReference type="NCBIfam" id="NF006825">
    <property type="entry name" value="PRK09347.1-2"/>
    <property type="match status" value="1"/>
</dbReference>
<proteinExistence type="inferred from homology"/>
<feature type="binding site" evidence="6">
    <location>
        <position position="129"/>
    </location>
    <ligand>
        <name>Zn(2+)</name>
        <dbReference type="ChEBI" id="CHEBI:29105"/>
    </ligand>
</feature>
<dbReference type="GO" id="GO:0006729">
    <property type="term" value="P:tetrahydrobiopterin biosynthetic process"/>
    <property type="evidence" value="ECO:0007669"/>
    <property type="project" value="TreeGrafter"/>
</dbReference>
<dbReference type="Gene3D" id="3.30.1130.10">
    <property type="match status" value="1"/>
</dbReference>
<dbReference type="AlphaFoldDB" id="A0A839UQ48"/>
<protein>
    <recommendedName>
        <fullName evidence="6">GTP cyclohydrolase 1</fullName>
        <ecNumber evidence="6">3.5.4.16</ecNumber>
    </recommendedName>
    <alternativeName>
        <fullName evidence="6">GTP cyclohydrolase I</fullName>
        <shortName evidence="6">GTP-CH-I</shortName>
    </alternativeName>
</protein>
<keyword evidence="5 6" id="KW-0378">Hydrolase</keyword>
<organism evidence="8 9">
    <name type="scientific">Simiduia aestuariiviva</name>
    <dbReference type="NCBI Taxonomy" id="1510459"/>
    <lineage>
        <taxon>Bacteria</taxon>
        <taxon>Pseudomonadati</taxon>
        <taxon>Pseudomonadota</taxon>
        <taxon>Gammaproteobacteria</taxon>
        <taxon>Cellvibrionales</taxon>
        <taxon>Cellvibrionaceae</taxon>
        <taxon>Simiduia</taxon>
    </lineage>
</organism>
<dbReference type="UniPathway" id="UPA00848">
    <property type="reaction ID" value="UER00151"/>
</dbReference>
<feature type="binding site" evidence="6">
    <location>
        <position position="126"/>
    </location>
    <ligand>
        <name>Zn(2+)</name>
        <dbReference type="ChEBI" id="CHEBI:29105"/>
    </ligand>
</feature>
<evidence type="ECO:0000256" key="4">
    <source>
        <dbReference type="ARBA" id="ARBA00022563"/>
    </source>
</evidence>
<dbReference type="GO" id="GO:0005737">
    <property type="term" value="C:cytoplasm"/>
    <property type="evidence" value="ECO:0007669"/>
    <property type="project" value="TreeGrafter"/>
</dbReference>
<keyword evidence="6" id="KW-0862">Zinc</keyword>
<dbReference type="InterPro" id="IPR018234">
    <property type="entry name" value="GTP_CycHdrlase_I_CS"/>
</dbReference>
<dbReference type="GO" id="GO:0046654">
    <property type="term" value="P:tetrahydrofolate biosynthetic process"/>
    <property type="evidence" value="ECO:0007669"/>
    <property type="project" value="UniProtKB-UniRule"/>
</dbReference>
<comment type="pathway">
    <text evidence="2 6">Cofactor biosynthesis; 7,8-dihydroneopterin triphosphate biosynthesis; 7,8-dihydroneopterin triphosphate from GTP: step 1/1.</text>
</comment>
<accession>A0A839UQ48</accession>
<comment type="catalytic activity">
    <reaction evidence="1 6">
        <text>GTP + H2O = 7,8-dihydroneopterin 3'-triphosphate + formate + H(+)</text>
        <dbReference type="Rhea" id="RHEA:17473"/>
        <dbReference type="ChEBI" id="CHEBI:15377"/>
        <dbReference type="ChEBI" id="CHEBI:15378"/>
        <dbReference type="ChEBI" id="CHEBI:15740"/>
        <dbReference type="ChEBI" id="CHEBI:37565"/>
        <dbReference type="ChEBI" id="CHEBI:58462"/>
        <dbReference type="EC" id="3.5.4.16"/>
    </reaction>
</comment>
<dbReference type="InterPro" id="IPR043133">
    <property type="entry name" value="GTP-CH-I_C/QueF"/>
</dbReference>
<keyword evidence="6" id="KW-0342">GTP-binding</keyword>
<dbReference type="PANTHER" id="PTHR11109:SF7">
    <property type="entry name" value="GTP CYCLOHYDROLASE 1"/>
    <property type="match status" value="1"/>
</dbReference>
<dbReference type="EC" id="3.5.4.16" evidence="6"/>
<dbReference type="InterPro" id="IPR020602">
    <property type="entry name" value="GTP_CycHdrlase_I_dom"/>
</dbReference>
<dbReference type="GO" id="GO:0008270">
    <property type="term" value="F:zinc ion binding"/>
    <property type="evidence" value="ECO:0007669"/>
    <property type="project" value="UniProtKB-UniRule"/>
</dbReference>
<evidence type="ECO:0000256" key="5">
    <source>
        <dbReference type="ARBA" id="ARBA00022801"/>
    </source>
</evidence>
<evidence type="ECO:0000313" key="8">
    <source>
        <dbReference type="EMBL" id="MBB3168630.1"/>
    </source>
</evidence>
<dbReference type="NCBIfam" id="NF006826">
    <property type="entry name" value="PRK09347.1-3"/>
    <property type="match status" value="1"/>
</dbReference>
<reference evidence="8 9" key="1">
    <citation type="submission" date="2020-08" db="EMBL/GenBank/DDBJ databases">
        <title>Genomic Encyclopedia of Type Strains, Phase III (KMG-III): the genomes of soil and plant-associated and newly described type strains.</title>
        <authorList>
            <person name="Whitman W."/>
        </authorList>
    </citation>
    <scope>NUCLEOTIDE SEQUENCE [LARGE SCALE GENOMIC DNA]</scope>
    <source>
        <strain evidence="8 9">CECT 8571</strain>
    </source>
</reference>
<sequence length="234" mass="26145">MTRELPMDFTGGYCIPIDHNVEKNHPDCTWPRKPLALSSIMAIIHTPKHSKDSGQMKEHFASIISAIGEDLTRPGLADTPERAAKAFEFLTRGYQQKLDDVVNDALFPSDSNEMIIVKDIELYSMCEHHMLPFIGRAHVAYIPTGKVLGLSKVARIVDMFARRLQIQEQLTLQIAETVKSVTGAEGVGVIVEAKHMCMMMRGVEKQNSVMKTSAMLGSFRDDPATRTEFLSLVR</sequence>
<comment type="caution">
    <text evidence="8">The sequence shown here is derived from an EMBL/GenBank/DDBJ whole genome shotgun (WGS) entry which is preliminary data.</text>
</comment>
<dbReference type="GO" id="GO:0005525">
    <property type="term" value="F:GTP binding"/>
    <property type="evidence" value="ECO:0007669"/>
    <property type="project" value="UniProtKB-KW"/>
</dbReference>
<dbReference type="PROSITE" id="PS00859">
    <property type="entry name" value="GTP_CYCLOHYDROL_1_1"/>
    <property type="match status" value="1"/>
</dbReference>
<evidence type="ECO:0000256" key="1">
    <source>
        <dbReference type="ARBA" id="ARBA00001052"/>
    </source>
</evidence>
<dbReference type="SUPFAM" id="SSF55620">
    <property type="entry name" value="Tetrahydrobiopterin biosynthesis enzymes-like"/>
    <property type="match status" value="1"/>
</dbReference>
<evidence type="ECO:0000256" key="2">
    <source>
        <dbReference type="ARBA" id="ARBA00005080"/>
    </source>
</evidence>
<feature type="binding site" evidence="6">
    <location>
        <position position="197"/>
    </location>
    <ligand>
        <name>Zn(2+)</name>
        <dbReference type="ChEBI" id="CHEBI:29105"/>
    </ligand>
</feature>
<keyword evidence="4 6" id="KW-0554">One-carbon metabolism</keyword>
<dbReference type="InterPro" id="IPR001474">
    <property type="entry name" value="GTP_CycHdrlase_I"/>
</dbReference>
<comment type="subunit">
    <text evidence="6">Homopolymer.</text>
</comment>
<dbReference type="Gene3D" id="1.10.286.10">
    <property type="match status" value="1"/>
</dbReference>
<dbReference type="InterPro" id="IPR043134">
    <property type="entry name" value="GTP-CH-I_N"/>
</dbReference>
<dbReference type="NCBIfam" id="TIGR00063">
    <property type="entry name" value="folE"/>
    <property type="match status" value="1"/>
</dbReference>
<evidence type="ECO:0000259" key="7">
    <source>
        <dbReference type="Pfam" id="PF01227"/>
    </source>
</evidence>
<evidence type="ECO:0000256" key="6">
    <source>
        <dbReference type="HAMAP-Rule" id="MF_00223"/>
    </source>
</evidence>
<dbReference type="GO" id="GO:0006730">
    <property type="term" value="P:one-carbon metabolic process"/>
    <property type="evidence" value="ECO:0007669"/>
    <property type="project" value="UniProtKB-UniRule"/>
</dbReference>
<keyword evidence="6" id="KW-0479">Metal-binding</keyword>
<dbReference type="HAMAP" id="MF_00223">
    <property type="entry name" value="FolE"/>
    <property type="match status" value="1"/>
</dbReference>
<dbReference type="EMBL" id="JACHXZ010000002">
    <property type="protein sequence ID" value="MBB3168630.1"/>
    <property type="molecule type" value="Genomic_DNA"/>
</dbReference>
<feature type="domain" description="GTP cyclohydrolase I" evidence="7">
    <location>
        <begin position="56"/>
        <end position="233"/>
    </location>
</feature>
<name>A0A839UQ48_9GAMM</name>
<keyword evidence="9" id="KW-1185">Reference proteome</keyword>
<gene>
    <name evidence="6" type="primary">folE</name>
    <name evidence="8" type="ORF">FHS30_001814</name>
</gene>
<dbReference type="FunFam" id="3.30.1130.10:FF:000001">
    <property type="entry name" value="GTP cyclohydrolase 1"/>
    <property type="match status" value="1"/>
</dbReference>
<dbReference type="Proteomes" id="UP000559987">
    <property type="component" value="Unassembled WGS sequence"/>
</dbReference>
<dbReference type="PANTHER" id="PTHR11109">
    <property type="entry name" value="GTP CYCLOHYDROLASE I"/>
    <property type="match status" value="1"/>
</dbReference>
<comment type="similarity">
    <text evidence="3 6">Belongs to the GTP cyclohydrolase I family.</text>
</comment>
<dbReference type="Pfam" id="PF01227">
    <property type="entry name" value="GTP_cyclohydroI"/>
    <property type="match status" value="1"/>
</dbReference>
<dbReference type="GO" id="GO:0003934">
    <property type="term" value="F:GTP cyclohydrolase I activity"/>
    <property type="evidence" value="ECO:0007669"/>
    <property type="project" value="UniProtKB-UniRule"/>
</dbReference>
<evidence type="ECO:0000256" key="3">
    <source>
        <dbReference type="ARBA" id="ARBA00008085"/>
    </source>
</evidence>